<comment type="caution">
    <text evidence="1">The sequence shown here is derived from an EMBL/GenBank/DDBJ whole genome shotgun (WGS) entry which is preliminary data.</text>
</comment>
<dbReference type="EMBL" id="MU277197">
    <property type="protein sequence ID" value="KAI0065019.1"/>
    <property type="molecule type" value="Genomic_DNA"/>
</dbReference>
<reference evidence="1" key="2">
    <citation type="journal article" date="2022" name="New Phytol.">
        <title>Evolutionary transition to the ectomycorrhizal habit in the genomes of a hyperdiverse lineage of mushroom-forming fungi.</title>
        <authorList>
            <person name="Looney B."/>
            <person name="Miyauchi S."/>
            <person name="Morin E."/>
            <person name="Drula E."/>
            <person name="Courty P.E."/>
            <person name="Kohler A."/>
            <person name="Kuo A."/>
            <person name="LaButti K."/>
            <person name="Pangilinan J."/>
            <person name="Lipzen A."/>
            <person name="Riley R."/>
            <person name="Andreopoulos W."/>
            <person name="He G."/>
            <person name="Johnson J."/>
            <person name="Nolan M."/>
            <person name="Tritt A."/>
            <person name="Barry K.W."/>
            <person name="Grigoriev I.V."/>
            <person name="Nagy L.G."/>
            <person name="Hibbett D."/>
            <person name="Henrissat B."/>
            <person name="Matheny P.B."/>
            <person name="Labbe J."/>
            <person name="Martin F.M."/>
        </authorList>
    </citation>
    <scope>NUCLEOTIDE SEQUENCE</scope>
    <source>
        <strain evidence="1">HHB10654</strain>
    </source>
</reference>
<protein>
    <submittedName>
        <fullName evidence="1">Uncharacterized protein</fullName>
    </submittedName>
</protein>
<gene>
    <name evidence="1" type="ORF">BV25DRAFT_225141</name>
</gene>
<name>A0ACB8T818_9AGAM</name>
<evidence type="ECO:0000313" key="2">
    <source>
        <dbReference type="Proteomes" id="UP000814140"/>
    </source>
</evidence>
<proteinExistence type="predicted"/>
<dbReference type="Proteomes" id="UP000814140">
    <property type="component" value="Unassembled WGS sequence"/>
</dbReference>
<organism evidence="1 2">
    <name type="scientific">Artomyces pyxidatus</name>
    <dbReference type="NCBI Taxonomy" id="48021"/>
    <lineage>
        <taxon>Eukaryota</taxon>
        <taxon>Fungi</taxon>
        <taxon>Dikarya</taxon>
        <taxon>Basidiomycota</taxon>
        <taxon>Agaricomycotina</taxon>
        <taxon>Agaricomycetes</taxon>
        <taxon>Russulales</taxon>
        <taxon>Auriscalpiaceae</taxon>
        <taxon>Artomyces</taxon>
    </lineage>
</organism>
<evidence type="ECO:0000313" key="1">
    <source>
        <dbReference type="EMBL" id="KAI0065019.1"/>
    </source>
</evidence>
<accession>A0ACB8T818</accession>
<reference evidence="1" key="1">
    <citation type="submission" date="2021-03" db="EMBL/GenBank/DDBJ databases">
        <authorList>
            <consortium name="DOE Joint Genome Institute"/>
            <person name="Ahrendt S."/>
            <person name="Looney B.P."/>
            <person name="Miyauchi S."/>
            <person name="Morin E."/>
            <person name="Drula E."/>
            <person name="Courty P.E."/>
            <person name="Chicoki N."/>
            <person name="Fauchery L."/>
            <person name="Kohler A."/>
            <person name="Kuo A."/>
            <person name="Labutti K."/>
            <person name="Pangilinan J."/>
            <person name="Lipzen A."/>
            <person name="Riley R."/>
            <person name="Andreopoulos W."/>
            <person name="He G."/>
            <person name="Johnson J."/>
            <person name="Barry K.W."/>
            <person name="Grigoriev I.V."/>
            <person name="Nagy L."/>
            <person name="Hibbett D."/>
            <person name="Henrissat B."/>
            <person name="Matheny P.B."/>
            <person name="Labbe J."/>
            <person name="Martin F."/>
        </authorList>
    </citation>
    <scope>NUCLEOTIDE SEQUENCE</scope>
    <source>
        <strain evidence="1">HHB10654</strain>
    </source>
</reference>
<sequence length="92" mass="10000">MPWWVLVCSPSTAGGAAETFVAAGKRLRRALEISSCGKSGCGEGTYPFRADGARDATTNRPCPHGPRSTVHRSRPRRPHTHELRSSCDELHS</sequence>
<keyword evidence="2" id="KW-1185">Reference proteome</keyword>